<proteinExistence type="predicted"/>
<dbReference type="Proteomes" id="UP000186817">
    <property type="component" value="Unassembled WGS sequence"/>
</dbReference>
<comment type="caution">
    <text evidence="1">The sequence shown here is derived from an EMBL/GenBank/DDBJ whole genome shotgun (WGS) entry which is preliminary data.</text>
</comment>
<organism evidence="1 2">
    <name type="scientific">Symbiodinium microadriaticum</name>
    <name type="common">Dinoflagellate</name>
    <name type="synonym">Zooxanthella microadriatica</name>
    <dbReference type="NCBI Taxonomy" id="2951"/>
    <lineage>
        <taxon>Eukaryota</taxon>
        <taxon>Sar</taxon>
        <taxon>Alveolata</taxon>
        <taxon>Dinophyceae</taxon>
        <taxon>Suessiales</taxon>
        <taxon>Symbiodiniaceae</taxon>
        <taxon>Symbiodinium</taxon>
    </lineage>
</organism>
<evidence type="ECO:0000313" key="2">
    <source>
        <dbReference type="Proteomes" id="UP000186817"/>
    </source>
</evidence>
<dbReference type="AlphaFoldDB" id="A0A1Q9CDZ4"/>
<accession>A0A1Q9CDZ4</accession>
<dbReference type="EMBL" id="LSRX01001308">
    <property type="protein sequence ID" value="OLP81145.1"/>
    <property type="molecule type" value="Genomic_DNA"/>
</dbReference>
<keyword evidence="2" id="KW-1185">Reference proteome</keyword>
<dbReference type="Gene3D" id="3.40.50.1820">
    <property type="entry name" value="alpha/beta hydrolase"/>
    <property type="match status" value="1"/>
</dbReference>
<protein>
    <submittedName>
        <fullName evidence="1">Putative peptidase YuxL</fullName>
    </submittedName>
</protein>
<dbReference type="OrthoDB" id="10249433at2759"/>
<reference evidence="1 2" key="1">
    <citation type="submission" date="2016-02" db="EMBL/GenBank/DDBJ databases">
        <title>Genome analysis of coral dinoflagellate symbionts highlights evolutionary adaptations to a symbiotic lifestyle.</title>
        <authorList>
            <person name="Aranda M."/>
            <person name="Li Y."/>
            <person name="Liew Y.J."/>
            <person name="Baumgarten S."/>
            <person name="Simakov O."/>
            <person name="Wilson M."/>
            <person name="Piel J."/>
            <person name="Ashoor H."/>
            <person name="Bougouffa S."/>
            <person name="Bajic V.B."/>
            <person name="Ryu T."/>
            <person name="Ravasi T."/>
            <person name="Bayer T."/>
            <person name="Micklem G."/>
            <person name="Kim H."/>
            <person name="Bhak J."/>
            <person name="Lajeunesse T.C."/>
            <person name="Voolstra C.R."/>
        </authorList>
    </citation>
    <scope>NUCLEOTIDE SEQUENCE [LARGE SCALE GENOMIC DNA]</scope>
    <source>
        <strain evidence="1 2">CCMP2467</strain>
    </source>
</reference>
<dbReference type="SUPFAM" id="SSF53474">
    <property type="entry name" value="alpha/beta-Hydrolases"/>
    <property type="match status" value="1"/>
</dbReference>
<gene>
    <name evidence="1" type="primary">yuxL</name>
    <name evidence="1" type="ORF">AK812_SmicGene38348</name>
</gene>
<dbReference type="InterPro" id="IPR029058">
    <property type="entry name" value="AB_hydrolase_fold"/>
</dbReference>
<sequence>MRARRQPQPVTVPTLILHGDQDEISPVEQAVCAHKACSSERKLVRYPRAGHNDLRLLSKREYFQELAALCTRVVTGNPEALAEPSGQTWLGMISDFISNGSALKCLPGVRRCFVTDPEMTSSPR</sequence>
<evidence type="ECO:0000313" key="1">
    <source>
        <dbReference type="EMBL" id="OLP81145.1"/>
    </source>
</evidence>
<name>A0A1Q9CDZ4_SYMMI</name>